<evidence type="ECO:0000256" key="1">
    <source>
        <dbReference type="SAM" id="SignalP"/>
    </source>
</evidence>
<sequence>MWLTSAALLLNIALQWNGFHKFAKLQQDATNWRRKMMILFYFY</sequence>
<dbReference type="Proteomes" id="UP001152888">
    <property type="component" value="Unassembled WGS sequence"/>
</dbReference>
<protein>
    <submittedName>
        <fullName evidence="2">Uncharacterized protein</fullName>
    </submittedName>
</protein>
<gene>
    <name evidence="2" type="ORF">ACAOBT_LOCUS677</name>
</gene>
<name>A0A9P0JKR4_ACAOB</name>
<keyword evidence="3" id="KW-1185">Reference proteome</keyword>
<evidence type="ECO:0000313" key="3">
    <source>
        <dbReference type="Proteomes" id="UP001152888"/>
    </source>
</evidence>
<proteinExistence type="predicted"/>
<dbReference type="EMBL" id="CAKOFQ010006655">
    <property type="protein sequence ID" value="CAH1954663.1"/>
    <property type="molecule type" value="Genomic_DNA"/>
</dbReference>
<feature type="signal peptide" evidence="1">
    <location>
        <begin position="1"/>
        <end position="18"/>
    </location>
</feature>
<reference evidence="2" key="1">
    <citation type="submission" date="2022-03" db="EMBL/GenBank/DDBJ databases">
        <authorList>
            <person name="Sayadi A."/>
        </authorList>
    </citation>
    <scope>NUCLEOTIDE SEQUENCE</scope>
</reference>
<dbReference type="AlphaFoldDB" id="A0A9P0JKR4"/>
<accession>A0A9P0JKR4</accession>
<keyword evidence="1" id="KW-0732">Signal</keyword>
<evidence type="ECO:0000313" key="2">
    <source>
        <dbReference type="EMBL" id="CAH1954663.1"/>
    </source>
</evidence>
<comment type="caution">
    <text evidence="2">The sequence shown here is derived from an EMBL/GenBank/DDBJ whole genome shotgun (WGS) entry which is preliminary data.</text>
</comment>
<feature type="chain" id="PRO_5040257007" evidence="1">
    <location>
        <begin position="19"/>
        <end position="43"/>
    </location>
</feature>
<organism evidence="2 3">
    <name type="scientific">Acanthoscelides obtectus</name>
    <name type="common">Bean weevil</name>
    <name type="synonym">Bruchus obtectus</name>
    <dbReference type="NCBI Taxonomy" id="200917"/>
    <lineage>
        <taxon>Eukaryota</taxon>
        <taxon>Metazoa</taxon>
        <taxon>Ecdysozoa</taxon>
        <taxon>Arthropoda</taxon>
        <taxon>Hexapoda</taxon>
        <taxon>Insecta</taxon>
        <taxon>Pterygota</taxon>
        <taxon>Neoptera</taxon>
        <taxon>Endopterygota</taxon>
        <taxon>Coleoptera</taxon>
        <taxon>Polyphaga</taxon>
        <taxon>Cucujiformia</taxon>
        <taxon>Chrysomeloidea</taxon>
        <taxon>Chrysomelidae</taxon>
        <taxon>Bruchinae</taxon>
        <taxon>Bruchini</taxon>
        <taxon>Acanthoscelides</taxon>
    </lineage>
</organism>